<comment type="caution">
    <text evidence="1">The sequence shown here is derived from an EMBL/GenBank/DDBJ whole genome shotgun (WGS) entry which is preliminary data.</text>
</comment>
<sequence length="332" mass="38643">MKKFLLIIICLGLLSTLLGQGIDDLIFQENKKDSEQEIIKVNFEKKDARLAMLYSAVLPGAGQFYAKPSAVITYIFPILEIAMIGGMIYYDKQGDEKTKDYEKYANGEIVTHTFNYNVGGVDYSYTYTGTRYRRDYQTQVQNVLKNINAFDIYDETFFRLDQSDTQHFYEDIGKYNKYIFGWADWYHRFATDPTSGDGTFIMDDPAYEGLWVFTGSTDPQLIQNRRWYQNYTVEDFMNGDLSHPISPKSPEASPWRQEYINMRKDANKQYDYSHYFTLGLAVNHLISAIDAYIMTNQVNRTAITKNDKIKMYYYTDVSNNSLTPTLALRVNF</sequence>
<accession>A0AC61QKD2</accession>
<dbReference type="EMBL" id="SMOG01000002">
    <property type="protein sequence ID" value="TDF74146.1"/>
    <property type="molecule type" value="Genomic_DNA"/>
</dbReference>
<keyword evidence="2" id="KW-1185">Reference proteome</keyword>
<name>A0AC61QKD2_9BACT</name>
<dbReference type="Proteomes" id="UP000294588">
    <property type="component" value="Unassembled WGS sequence"/>
</dbReference>
<evidence type="ECO:0000313" key="1">
    <source>
        <dbReference type="EMBL" id="TDF74146.1"/>
    </source>
</evidence>
<reference evidence="1" key="1">
    <citation type="submission" date="2019-03" db="EMBL/GenBank/DDBJ databases">
        <title>Candidatus Syntrophosphaera thermopropionivorans: a novel player in syntrophic propionate oxidation during anaerobic digestion.</title>
        <authorList>
            <person name="Dyksma S."/>
        </authorList>
    </citation>
    <scope>NUCLEOTIDE SEQUENCE</scope>
    <source>
        <strain evidence="1">W5</strain>
    </source>
</reference>
<organism evidence="1 2">
    <name type="scientific">Candidatus Syntrophosphaera thermopropionivorans</name>
    <dbReference type="NCBI Taxonomy" id="2593015"/>
    <lineage>
        <taxon>Bacteria</taxon>
        <taxon>Pseudomonadati</taxon>
        <taxon>Candidatus Cloacimonadota</taxon>
        <taxon>Candidatus Cloacimonadia</taxon>
        <taxon>Candidatus Cloacimonadales</taxon>
        <taxon>Candidatus Cloacimonadaceae</taxon>
        <taxon>Candidatus Syntrophosphaera</taxon>
    </lineage>
</organism>
<protein>
    <submittedName>
        <fullName evidence="1">Uncharacterized protein</fullName>
    </submittedName>
</protein>
<evidence type="ECO:0000313" key="2">
    <source>
        <dbReference type="Proteomes" id="UP000294588"/>
    </source>
</evidence>
<proteinExistence type="predicted"/>
<gene>
    <name evidence="1" type="ORF">E0946_01605</name>
</gene>